<keyword evidence="1" id="KW-0812">Transmembrane</keyword>
<evidence type="ECO:0000256" key="1">
    <source>
        <dbReference type="SAM" id="Phobius"/>
    </source>
</evidence>
<proteinExistence type="predicted"/>
<gene>
    <name evidence="2" type="ORF">FIL88_07420</name>
</gene>
<keyword evidence="3" id="KW-1185">Reference proteome</keyword>
<keyword evidence="1" id="KW-0472">Membrane</keyword>
<sequence>MSAGRLALIAGNKAQIKKYGCANRNVDTRLNLGDGETLKALWISILTMGIWICGESFGACATMRWT</sequence>
<dbReference type="Proteomes" id="UP000315816">
    <property type="component" value="Unassembled WGS sequence"/>
</dbReference>
<feature type="transmembrane region" description="Helical" evidence="1">
    <location>
        <begin position="40"/>
        <end position="61"/>
    </location>
</feature>
<reference evidence="2 3" key="1">
    <citation type="submission" date="2019-06" db="EMBL/GenBank/DDBJ databases">
        <title>A novel species of marine bacteria.</title>
        <authorList>
            <person name="Wang Y."/>
        </authorList>
    </citation>
    <scope>NUCLEOTIDE SEQUENCE [LARGE SCALE GENOMIC DNA]</scope>
    <source>
        <strain evidence="2 3">MA1-10</strain>
    </source>
</reference>
<comment type="caution">
    <text evidence="2">The sequence shown here is derived from an EMBL/GenBank/DDBJ whole genome shotgun (WGS) entry which is preliminary data.</text>
</comment>
<organism evidence="2 3">
    <name type="scientific">Aliiroseovarius halocynthiae</name>
    <dbReference type="NCBI Taxonomy" id="985055"/>
    <lineage>
        <taxon>Bacteria</taxon>
        <taxon>Pseudomonadati</taxon>
        <taxon>Pseudomonadota</taxon>
        <taxon>Alphaproteobacteria</taxon>
        <taxon>Rhodobacterales</taxon>
        <taxon>Paracoccaceae</taxon>
        <taxon>Aliiroseovarius</taxon>
    </lineage>
</organism>
<protein>
    <submittedName>
        <fullName evidence="2">Uncharacterized protein</fullName>
    </submittedName>
</protein>
<name>A0A545SWN6_9RHOB</name>
<dbReference type="EMBL" id="VICH01000004">
    <property type="protein sequence ID" value="TQV69369.1"/>
    <property type="molecule type" value="Genomic_DNA"/>
</dbReference>
<accession>A0A545SWN6</accession>
<evidence type="ECO:0000313" key="3">
    <source>
        <dbReference type="Proteomes" id="UP000315816"/>
    </source>
</evidence>
<evidence type="ECO:0000313" key="2">
    <source>
        <dbReference type="EMBL" id="TQV69369.1"/>
    </source>
</evidence>
<dbReference type="AlphaFoldDB" id="A0A545SWN6"/>
<keyword evidence="1" id="KW-1133">Transmembrane helix</keyword>